<dbReference type="Proteomes" id="UP001604336">
    <property type="component" value="Unassembled WGS sequence"/>
</dbReference>
<accession>A0ABD1VYH6</accession>
<dbReference type="GO" id="GO:0008233">
    <property type="term" value="F:peptidase activity"/>
    <property type="evidence" value="ECO:0007669"/>
    <property type="project" value="UniProtKB-KW"/>
</dbReference>
<dbReference type="SUPFAM" id="SSF54001">
    <property type="entry name" value="Cysteine proteinases"/>
    <property type="match status" value="1"/>
</dbReference>
<dbReference type="EMBL" id="JBFOLK010000001">
    <property type="protein sequence ID" value="KAL2542286.1"/>
    <property type="molecule type" value="Genomic_DNA"/>
</dbReference>
<evidence type="ECO:0000256" key="3">
    <source>
        <dbReference type="ARBA" id="ARBA00022801"/>
    </source>
</evidence>
<keyword evidence="2" id="KW-0645">Protease</keyword>
<gene>
    <name evidence="6" type="ORF">Adt_03264</name>
</gene>
<organism evidence="6 7">
    <name type="scientific">Abeliophyllum distichum</name>
    <dbReference type="NCBI Taxonomy" id="126358"/>
    <lineage>
        <taxon>Eukaryota</taxon>
        <taxon>Viridiplantae</taxon>
        <taxon>Streptophyta</taxon>
        <taxon>Embryophyta</taxon>
        <taxon>Tracheophyta</taxon>
        <taxon>Spermatophyta</taxon>
        <taxon>Magnoliopsida</taxon>
        <taxon>eudicotyledons</taxon>
        <taxon>Gunneridae</taxon>
        <taxon>Pentapetalae</taxon>
        <taxon>asterids</taxon>
        <taxon>lamiids</taxon>
        <taxon>Lamiales</taxon>
        <taxon>Oleaceae</taxon>
        <taxon>Forsythieae</taxon>
        <taxon>Abeliophyllum</taxon>
    </lineage>
</organism>
<dbReference type="AlphaFoldDB" id="A0ABD1VYH6"/>
<protein>
    <recommendedName>
        <fullName evidence="5">Ubiquitin-like protease family profile domain-containing protein</fullName>
    </recommendedName>
</protein>
<keyword evidence="4" id="KW-0472">Membrane</keyword>
<proteinExistence type="inferred from homology"/>
<comment type="caution">
    <text evidence="6">The sequence shown here is derived from an EMBL/GenBank/DDBJ whole genome shotgun (WGS) entry which is preliminary data.</text>
</comment>
<feature type="domain" description="Ubiquitin-like protease family profile" evidence="5">
    <location>
        <begin position="98"/>
        <end position="154"/>
    </location>
</feature>
<comment type="similarity">
    <text evidence="1">Belongs to the peptidase C48 family.</text>
</comment>
<keyword evidence="7" id="KW-1185">Reference proteome</keyword>
<sequence length="166" mass="18448">MSCKILQNSNNSNFANSKPVFGSNNIIFIAIVLALTTPLPTLTITSLNSQPFSLSSTPFSQANNLPTGLQYGGLQLLKKEGFGVVSIKNEVFLLQSNQEGMVEDRVCLVSRDYSRSDCGLFTVKFIEFSLAELDLNLVQPKHMLMWRQKMAAEIFGGKFDPLNEFM</sequence>
<evidence type="ECO:0000313" key="7">
    <source>
        <dbReference type="Proteomes" id="UP001604336"/>
    </source>
</evidence>
<dbReference type="GO" id="GO:0006508">
    <property type="term" value="P:proteolysis"/>
    <property type="evidence" value="ECO:0007669"/>
    <property type="project" value="UniProtKB-KW"/>
</dbReference>
<reference evidence="7" key="1">
    <citation type="submission" date="2024-07" db="EMBL/GenBank/DDBJ databases">
        <title>Two chromosome-level genome assemblies of Korean endemic species Abeliophyllum distichum and Forsythia ovata (Oleaceae).</title>
        <authorList>
            <person name="Jang H."/>
        </authorList>
    </citation>
    <scope>NUCLEOTIDE SEQUENCE [LARGE SCALE GENOMIC DNA]</scope>
</reference>
<keyword evidence="4" id="KW-1133">Transmembrane helix</keyword>
<evidence type="ECO:0000313" key="6">
    <source>
        <dbReference type="EMBL" id="KAL2542286.1"/>
    </source>
</evidence>
<dbReference type="Gene3D" id="3.40.395.10">
    <property type="entry name" value="Adenoviral Proteinase, Chain A"/>
    <property type="match status" value="1"/>
</dbReference>
<keyword evidence="3" id="KW-0378">Hydrolase</keyword>
<dbReference type="InterPro" id="IPR038765">
    <property type="entry name" value="Papain-like_cys_pep_sf"/>
</dbReference>
<evidence type="ECO:0000259" key="5">
    <source>
        <dbReference type="Pfam" id="PF02902"/>
    </source>
</evidence>
<evidence type="ECO:0000256" key="4">
    <source>
        <dbReference type="SAM" id="Phobius"/>
    </source>
</evidence>
<name>A0ABD1VYH6_9LAMI</name>
<keyword evidence="4" id="KW-0812">Transmembrane</keyword>
<evidence type="ECO:0000256" key="2">
    <source>
        <dbReference type="ARBA" id="ARBA00022670"/>
    </source>
</evidence>
<feature type="transmembrane region" description="Helical" evidence="4">
    <location>
        <begin position="26"/>
        <end position="47"/>
    </location>
</feature>
<dbReference type="InterPro" id="IPR003653">
    <property type="entry name" value="Peptidase_C48_C"/>
</dbReference>
<dbReference type="Pfam" id="PF02902">
    <property type="entry name" value="Peptidase_C48"/>
    <property type="match status" value="1"/>
</dbReference>
<evidence type="ECO:0000256" key="1">
    <source>
        <dbReference type="ARBA" id="ARBA00005234"/>
    </source>
</evidence>